<dbReference type="Proteomes" id="UP000076154">
    <property type="component" value="Unassembled WGS sequence"/>
</dbReference>
<comment type="caution">
    <text evidence="1">The sequence shown here is derived from an EMBL/GenBank/DDBJ whole genome shotgun (WGS) entry which is preliminary data.</text>
</comment>
<dbReference type="InterPro" id="IPR036514">
    <property type="entry name" value="SGNH_hydro_sf"/>
</dbReference>
<evidence type="ECO:0000313" key="2">
    <source>
        <dbReference type="Proteomes" id="UP000076154"/>
    </source>
</evidence>
<dbReference type="AlphaFoldDB" id="A0A369JLA9"/>
<dbReference type="OrthoDB" id="1600564at2759"/>
<sequence>MLRKAHIAPKLEDLYHHGARSFLFLTVPPTDRALLFLQQGRQVVNRLNPLIANYNKQLSGTVVRFQARHRDLDQVTVFDTQPIFNILFDSAKELGFVNSTGWCEAYQNGTPQSTTQIAPCAPVSSYLRISFFPYAQRQTLTIDAF</sequence>
<proteinExistence type="predicted"/>
<organism evidence="1 2">
    <name type="scientific">Hypsizygus marmoreus</name>
    <name type="common">White beech mushroom</name>
    <name type="synonym">Agaricus marmoreus</name>
    <dbReference type="NCBI Taxonomy" id="39966"/>
    <lineage>
        <taxon>Eukaryota</taxon>
        <taxon>Fungi</taxon>
        <taxon>Dikarya</taxon>
        <taxon>Basidiomycota</taxon>
        <taxon>Agaricomycotina</taxon>
        <taxon>Agaricomycetes</taxon>
        <taxon>Agaricomycetidae</taxon>
        <taxon>Agaricales</taxon>
        <taxon>Tricholomatineae</taxon>
        <taxon>Lyophyllaceae</taxon>
        <taxon>Hypsizygus</taxon>
    </lineage>
</organism>
<accession>A0A369JLA9</accession>
<evidence type="ECO:0000313" key="1">
    <source>
        <dbReference type="EMBL" id="RDB22122.1"/>
    </source>
</evidence>
<name>A0A369JLA9_HYPMA</name>
<dbReference type="Gene3D" id="3.40.50.1110">
    <property type="entry name" value="SGNH hydrolase"/>
    <property type="match status" value="1"/>
</dbReference>
<dbReference type="STRING" id="39966.A0A369JLA9"/>
<dbReference type="InParanoid" id="A0A369JLA9"/>
<gene>
    <name evidence="1" type="ORF">Hypma_010716</name>
</gene>
<protein>
    <submittedName>
        <fullName evidence="1">Uncharacterized protein</fullName>
    </submittedName>
</protein>
<keyword evidence="2" id="KW-1185">Reference proteome</keyword>
<reference evidence="1" key="1">
    <citation type="submission" date="2018-04" db="EMBL/GenBank/DDBJ databases">
        <title>Whole genome sequencing of Hypsizygus marmoreus.</title>
        <authorList>
            <person name="Choi I.-G."/>
            <person name="Min B."/>
            <person name="Kim J.-G."/>
            <person name="Kim S."/>
            <person name="Oh Y.-L."/>
            <person name="Kong W.-S."/>
            <person name="Park H."/>
            <person name="Jeong J."/>
            <person name="Song E.-S."/>
        </authorList>
    </citation>
    <scope>NUCLEOTIDE SEQUENCE [LARGE SCALE GENOMIC DNA]</scope>
    <source>
        <strain evidence="1">51987-8</strain>
    </source>
</reference>
<dbReference type="EMBL" id="LUEZ02000052">
    <property type="protein sequence ID" value="RDB22122.1"/>
    <property type="molecule type" value="Genomic_DNA"/>
</dbReference>